<dbReference type="InterPro" id="IPR015946">
    <property type="entry name" value="KH_dom-like_a/b"/>
</dbReference>
<dbReference type="InterPro" id="IPR009019">
    <property type="entry name" value="KH_sf_prok-type"/>
</dbReference>
<name>A0A0G0VZT7_UNCKA</name>
<dbReference type="InterPro" id="IPR005704">
    <property type="entry name" value="Ribosomal_uS3_bac-typ"/>
</dbReference>
<dbReference type="Gene3D" id="3.30.300.20">
    <property type="match status" value="1"/>
</dbReference>
<dbReference type="FunFam" id="3.30.300.20:FF:000001">
    <property type="entry name" value="30S ribosomal protein S3"/>
    <property type="match status" value="1"/>
</dbReference>
<dbReference type="InterPro" id="IPR004087">
    <property type="entry name" value="KH_dom"/>
</dbReference>
<evidence type="ECO:0000256" key="6">
    <source>
        <dbReference type="ARBA" id="ARBA00024998"/>
    </source>
</evidence>
<proteinExistence type="inferred from homology"/>
<comment type="similarity">
    <text evidence="1 8 9">Belongs to the universal ribosomal protein uS3 family.</text>
</comment>
<evidence type="ECO:0000256" key="1">
    <source>
        <dbReference type="ARBA" id="ARBA00010761"/>
    </source>
</evidence>
<evidence type="ECO:0000256" key="4">
    <source>
        <dbReference type="ARBA" id="ARBA00022980"/>
    </source>
</evidence>
<dbReference type="InterPro" id="IPR018280">
    <property type="entry name" value="Ribosomal_uS3_CS"/>
</dbReference>
<dbReference type="PATRIC" id="fig|1619131.3.peg.639"/>
<keyword evidence="2 8" id="KW-0699">rRNA-binding</keyword>
<evidence type="ECO:0000256" key="8">
    <source>
        <dbReference type="HAMAP-Rule" id="MF_01309"/>
    </source>
</evidence>
<dbReference type="EMBL" id="LCBF01000033">
    <property type="protein sequence ID" value="KKS06259.1"/>
    <property type="molecule type" value="Genomic_DNA"/>
</dbReference>
<dbReference type="InterPro" id="IPR001351">
    <property type="entry name" value="Ribosomal_uS3_C"/>
</dbReference>
<evidence type="ECO:0000256" key="9">
    <source>
        <dbReference type="RuleBase" id="RU003624"/>
    </source>
</evidence>
<dbReference type="Pfam" id="PF00189">
    <property type="entry name" value="Ribosomal_S3_C"/>
    <property type="match status" value="1"/>
</dbReference>
<dbReference type="SUPFAM" id="SSF54821">
    <property type="entry name" value="Ribosomal protein S3 C-terminal domain"/>
    <property type="match status" value="1"/>
</dbReference>
<dbReference type="PANTHER" id="PTHR11760:SF19">
    <property type="entry name" value="SMALL RIBOSOMAL SUBUNIT PROTEIN US3C"/>
    <property type="match status" value="1"/>
</dbReference>
<organism evidence="11 12">
    <name type="scientific">candidate division WWE3 bacterium GW2011_GWE1_41_27</name>
    <dbReference type="NCBI Taxonomy" id="1619131"/>
    <lineage>
        <taxon>Bacteria</taxon>
        <taxon>Katanobacteria</taxon>
    </lineage>
</organism>
<evidence type="ECO:0000256" key="5">
    <source>
        <dbReference type="ARBA" id="ARBA00023274"/>
    </source>
</evidence>
<dbReference type="InterPro" id="IPR057258">
    <property type="entry name" value="Ribosomal_uS3"/>
</dbReference>
<reference evidence="11 12" key="1">
    <citation type="journal article" date="2015" name="Nature">
        <title>rRNA introns, odd ribosomes, and small enigmatic genomes across a large radiation of phyla.</title>
        <authorList>
            <person name="Brown C.T."/>
            <person name="Hug L.A."/>
            <person name="Thomas B.C."/>
            <person name="Sharon I."/>
            <person name="Castelle C.J."/>
            <person name="Singh A."/>
            <person name="Wilkins M.J."/>
            <person name="Williams K.H."/>
            <person name="Banfield J.F."/>
        </authorList>
    </citation>
    <scope>NUCLEOTIDE SEQUENCE [LARGE SCALE GENOMIC DNA]</scope>
</reference>
<dbReference type="SMART" id="SM00322">
    <property type="entry name" value="KH"/>
    <property type="match status" value="1"/>
</dbReference>
<sequence length="210" mass="23564">MGQKINPVGYRLGISRDWQSRWYAPSASYADVAHEDIKIRKYLRKKLEMAGLKEIDIERTENDISITVRVSKPGVVIGRGGTGVEEIEKEIKKLTKAKVKITAEEIKSPEIEAQLVGDYLARQIKRRMPYRRVVKFALSGAMDKGAKGIKIRLSGVLSGSNTIARSEQYTLGSIPLQTLRADIDYAQIDCHLLYGTIGIKVWIYKGEKAI</sequence>
<dbReference type="PROSITE" id="PS00548">
    <property type="entry name" value="RIBOSOMAL_S3"/>
    <property type="match status" value="1"/>
</dbReference>
<dbReference type="InterPro" id="IPR004044">
    <property type="entry name" value="KH_dom_type_2"/>
</dbReference>
<keyword evidence="3 8" id="KW-0694">RNA-binding</keyword>
<dbReference type="GO" id="GO:0003729">
    <property type="term" value="F:mRNA binding"/>
    <property type="evidence" value="ECO:0007669"/>
    <property type="project" value="UniProtKB-UniRule"/>
</dbReference>
<comment type="function">
    <text evidence="6 8">Binds the lower part of the 30S subunit head. Binds mRNA in the 70S ribosome, positioning it for translation.</text>
</comment>
<evidence type="ECO:0000259" key="10">
    <source>
        <dbReference type="PROSITE" id="PS50823"/>
    </source>
</evidence>
<evidence type="ECO:0000256" key="3">
    <source>
        <dbReference type="ARBA" id="ARBA00022884"/>
    </source>
</evidence>
<gene>
    <name evidence="8" type="primary">rpsC</name>
    <name evidence="11" type="ORF">UU59_C0033G0013</name>
</gene>
<keyword evidence="5 8" id="KW-0687">Ribonucleoprotein</keyword>
<dbReference type="GO" id="GO:0019843">
    <property type="term" value="F:rRNA binding"/>
    <property type="evidence" value="ECO:0007669"/>
    <property type="project" value="UniProtKB-UniRule"/>
</dbReference>
<dbReference type="GO" id="GO:0003735">
    <property type="term" value="F:structural constituent of ribosome"/>
    <property type="evidence" value="ECO:0007669"/>
    <property type="project" value="InterPro"/>
</dbReference>
<dbReference type="CDD" id="cd02412">
    <property type="entry name" value="KH-II_30S_S3"/>
    <property type="match status" value="1"/>
</dbReference>
<dbReference type="Pfam" id="PF07650">
    <property type="entry name" value="KH_2"/>
    <property type="match status" value="1"/>
</dbReference>
<dbReference type="Gene3D" id="3.30.1140.32">
    <property type="entry name" value="Ribosomal protein S3, C-terminal domain"/>
    <property type="match status" value="1"/>
</dbReference>
<feature type="domain" description="KH type-2" evidence="10">
    <location>
        <begin position="39"/>
        <end position="107"/>
    </location>
</feature>
<dbReference type="PANTHER" id="PTHR11760">
    <property type="entry name" value="30S/40S RIBOSOMAL PROTEIN S3"/>
    <property type="match status" value="1"/>
</dbReference>
<comment type="caution">
    <text evidence="11">The sequence shown here is derived from an EMBL/GenBank/DDBJ whole genome shotgun (WGS) entry which is preliminary data.</text>
</comment>
<dbReference type="NCBIfam" id="TIGR01009">
    <property type="entry name" value="rpsC_bact"/>
    <property type="match status" value="1"/>
</dbReference>
<evidence type="ECO:0000313" key="12">
    <source>
        <dbReference type="Proteomes" id="UP000034544"/>
    </source>
</evidence>
<dbReference type="PROSITE" id="PS50823">
    <property type="entry name" value="KH_TYPE_2"/>
    <property type="match status" value="1"/>
</dbReference>
<accession>A0A0G0VZT7</accession>
<dbReference type="GO" id="GO:0006412">
    <property type="term" value="P:translation"/>
    <property type="evidence" value="ECO:0007669"/>
    <property type="project" value="UniProtKB-UniRule"/>
</dbReference>
<dbReference type="GO" id="GO:0022627">
    <property type="term" value="C:cytosolic small ribosomal subunit"/>
    <property type="evidence" value="ECO:0007669"/>
    <property type="project" value="TreeGrafter"/>
</dbReference>
<comment type="subunit">
    <text evidence="8">Part of the 30S ribosomal subunit. Forms a tight complex with proteins S10 and S14.</text>
</comment>
<dbReference type="Proteomes" id="UP000034544">
    <property type="component" value="Unassembled WGS sequence"/>
</dbReference>
<dbReference type="SUPFAM" id="SSF54814">
    <property type="entry name" value="Prokaryotic type KH domain (KH-domain type II)"/>
    <property type="match status" value="1"/>
</dbReference>
<dbReference type="AlphaFoldDB" id="A0A0G0VZT7"/>
<keyword evidence="4 8" id="KW-0689">Ribosomal protein</keyword>
<evidence type="ECO:0000313" key="11">
    <source>
        <dbReference type="EMBL" id="KKS06259.1"/>
    </source>
</evidence>
<dbReference type="InterPro" id="IPR036419">
    <property type="entry name" value="Ribosomal_S3_C_sf"/>
</dbReference>
<evidence type="ECO:0000256" key="2">
    <source>
        <dbReference type="ARBA" id="ARBA00022730"/>
    </source>
</evidence>
<dbReference type="PROSITE" id="PS50084">
    <property type="entry name" value="KH_TYPE_1"/>
    <property type="match status" value="1"/>
</dbReference>
<dbReference type="HAMAP" id="MF_01309_B">
    <property type="entry name" value="Ribosomal_uS3_B"/>
    <property type="match status" value="1"/>
</dbReference>
<evidence type="ECO:0000256" key="7">
    <source>
        <dbReference type="ARBA" id="ARBA00035257"/>
    </source>
</evidence>
<protein>
    <recommendedName>
        <fullName evidence="7 8">Small ribosomal subunit protein uS3</fullName>
    </recommendedName>
</protein>